<dbReference type="InterPro" id="IPR000253">
    <property type="entry name" value="FHA_dom"/>
</dbReference>
<comment type="caution">
    <text evidence="8">The sequence shown here is derived from an EMBL/GenBank/DDBJ whole genome shotgun (WGS) entry which is preliminary data.</text>
</comment>
<dbReference type="InterPro" id="IPR025662">
    <property type="entry name" value="Sigma_54_int_dom_ATP-bd_1"/>
</dbReference>
<dbReference type="FunFam" id="3.40.50.300:FF:000006">
    <property type="entry name" value="DNA-binding transcriptional regulator NtrC"/>
    <property type="match status" value="1"/>
</dbReference>
<keyword evidence="2" id="KW-0067">ATP-binding</keyword>
<dbReference type="SMART" id="SM00240">
    <property type="entry name" value="FHA"/>
    <property type="match status" value="1"/>
</dbReference>
<name>A0A2G6KFZ1_9BACT</name>
<dbReference type="Pfam" id="PF25601">
    <property type="entry name" value="AAA_lid_14"/>
    <property type="match status" value="1"/>
</dbReference>
<dbReference type="SUPFAM" id="SSF52540">
    <property type="entry name" value="P-loop containing nucleoside triphosphate hydrolases"/>
    <property type="match status" value="1"/>
</dbReference>
<dbReference type="CDD" id="cd00060">
    <property type="entry name" value="FHA"/>
    <property type="match status" value="1"/>
</dbReference>
<reference evidence="8 9" key="1">
    <citation type="submission" date="2017-10" db="EMBL/GenBank/DDBJ databases">
        <title>Novel microbial diversity and functional potential in the marine mammal oral microbiome.</title>
        <authorList>
            <person name="Dudek N.K."/>
            <person name="Sun C.L."/>
            <person name="Burstein D."/>
            <person name="Kantor R.S."/>
            <person name="Aliaga Goltsman D.S."/>
            <person name="Bik E.M."/>
            <person name="Thomas B.C."/>
            <person name="Banfield J.F."/>
            <person name="Relman D.A."/>
        </authorList>
    </citation>
    <scope>NUCLEOTIDE SEQUENCE [LARGE SCALE GENOMIC DNA]</scope>
    <source>
        <strain evidence="8">DOLJORAL78_47_16</strain>
    </source>
</reference>
<dbReference type="SUPFAM" id="SSF49879">
    <property type="entry name" value="SMAD/FHA domain"/>
    <property type="match status" value="1"/>
</dbReference>
<evidence type="ECO:0000256" key="2">
    <source>
        <dbReference type="ARBA" id="ARBA00022840"/>
    </source>
</evidence>
<dbReference type="InterPro" id="IPR003593">
    <property type="entry name" value="AAA+_ATPase"/>
</dbReference>
<protein>
    <submittedName>
        <fullName evidence="8">Fis family transcriptional regulator</fullName>
    </submittedName>
</protein>
<dbReference type="InterPro" id="IPR002078">
    <property type="entry name" value="Sigma_54_int"/>
</dbReference>
<dbReference type="CDD" id="cd00009">
    <property type="entry name" value="AAA"/>
    <property type="match status" value="1"/>
</dbReference>
<dbReference type="Gene3D" id="1.10.10.60">
    <property type="entry name" value="Homeodomain-like"/>
    <property type="match status" value="1"/>
</dbReference>
<keyword evidence="4" id="KW-0238">DNA-binding</keyword>
<dbReference type="Gene3D" id="2.60.200.20">
    <property type="match status" value="1"/>
</dbReference>
<feature type="domain" description="Sigma-54 factor interaction" evidence="7">
    <location>
        <begin position="133"/>
        <end position="362"/>
    </location>
</feature>
<evidence type="ECO:0000256" key="5">
    <source>
        <dbReference type="ARBA" id="ARBA00023163"/>
    </source>
</evidence>
<dbReference type="InterPro" id="IPR025943">
    <property type="entry name" value="Sigma_54_int_dom_ATP-bd_2"/>
</dbReference>
<evidence type="ECO:0000256" key="4">
    <source>
        <dbReference type="ARBA" id="ARBA00023125"/>
    </source>
</evidence>
<dbReference type="PANTHER" id="PTHR32071:SF117">
    <property type="entry name" value="PTS-DEPENDENT DIHYDROXYACETONE KINASE OPERON REGULATORY PROTEIN-RELATED"/>
    <property type="match status" value="1"/>
</dbReference>
<dbReference type="InterPro" id="IPR008984">
    <property type="entry name" value="SMAD_FHA_dom_sf"/>
</dbReference>
<dbReference type="AlphaFoldDB" id="A0A2G6KFZ1"/>
<evidence type="ECO:0000313" key="9">
    <source>
        <dbReference type="Proteomes" id="UP000230821"/>
    </source>
</evidence>
<dbReference type="SMART" id="SM00382">
    <property type="entry name" value="AAA"/>
    <property type="match status" value="1"/>
</dbReference>
<dbReference type="GO" id="GO:0005524">
    <property type="term" value="F:ATP binding"/>
    <property type="evidence" value="ECO:0007669"/>
    <property type="project" value="UniProtKB-KW"/>
</dbReference>
<evidence type="ECO:0000256" key="3">
    <source>
        <dbReference type="ARBA" id="ARBA00023015"/>
    </source>
</evidence>
<dbReference type="PANTHER" id="PTHR32071">
    <property type="entry name" value="TRANSCRIPTIONAL REGULATORY PROTEIN"/>
    <property type="match status" value="1"/>
</dbReference>
<dbReference type="InterPro" id="IPR027417">
    <property type="entry name" value="P-loop_NTPase"/>
</dbReference>
<keyword evidence="5" id="KW-0804">Transcription</keyword>
<feature type="domain" description="FHA" evidence="6">
    <location>
        <begin position="31"/>
        <end position="80"/>
    </location>
</feature>
<dbReference type="Gene3D" id="1.10.8.60">
    <property type="match status" value="1"/>
</dbReference>
<dbReference type="GO" id="GO:0043565">
    <property type="term" value="F:sequence-specific DNA binding"/>
    <property type="evidence" value="ECO:0007669"/>
    <property type="project" value="InterPro"/>
</dbReference>
<evidence type="ECO:0000313" key="8">
    <source>
        <dbReference type="EMBL" id="PIE34591.1"/>
    </source>
</evidence>
<dbReference type="Gene3D" id="3.40.50.300">
    <property type="entry name" value="P-loop containing nucleotide triphosphate hydrolases"/>
    <property type="match status" value="1"/>
</dbReference>
<dbReference type="PROSITE" id="PS50006">
    <property type="entry name" value="FHA_DOMAIN"/>
    <property type="match status" value="1"/>
</dbReference>
<dbReference type="PRINTS" id="PR01590">
    <property type="entry name" value="HTHFIS"/>
</dbReference>
<evidence type="ECO:0000259" key="6">
    <source>
        <dbReference type="PROSITE" id="PS50006"/>
    </source>
</evidence>
<evidence type="ECO:0000259" key="7">
    <source>
        <dbReference type="PROSITE" id="PS50045"/>
    </source>
</evidence>
<dbReference type="EMBL" id="PDSK01000082">
    <property type="protein sequence ID" value="PIE34591.1"/>
    <property type="molecule type" value="Genomic_DNA"/>
</dbReference>
<gene>
    <name evidence="8" type="ORF">CSA56_07310</name>
</gene>
<dbReference type="GO" id="GO:0006355">
    <property type="term" value="P:regulation of DNA-templated transcription"/>
    <property type="evidence" value="ECO:0007669"/>
    <property type="project" value="InterPro"/>
</dbReference>
<keyword evidence="1" id="KW-0547">Nucleotide-binding</keyword>
<sequence>MFCLRSHGVKKLLVFLGKNIVWDGSRDKRTIKIGKLDDNDIVLQDSRVSRNHAVIVKEGGTFYVYDNGSTNGTYLNNKRLPKKIRRELSEENKIFISPYTLNCKILQEIDEHQGTRVEPLDDAVEDAFHYGSMLGKSEAMLKVYDQIQKVAKERDPVLIRGESGTGKELVAWEIFTSGNRVDKPYVAINSGAIPKTLLLSELFGHEKGSFSGADARKIGKFEEAHGGTLFLDEIGDTLPETQIALLRVLQDGVFYRIGGREEIRVDVRVISATNQNLEQLIDAGKFREDLYQRLSVYTIMLPPLRERGEDIDLLAQHFLRQYASERSGSIPLITPAAMERLRTFPWPGNVRQLESVMKRTLLYKGDHSPIDVQDLDLDDVRQPFAEQILKNPTRPQFIKILEEVNWNTRKAATLLGVTTKAVQNKANRYGIKLREIKKHGYKPE</sequence>
<dbReference type="Proteomes" id="UP000230821">
    <property type="component" value="Unassembled WGS sequence"/>
</dbReference>
<keyword evidence="3" id="KW-0805">Transcription regulation</keyword>
<dbReference type="InterPro" id="IPR058031">
    <property type="entry name" value="AAA_lid_NorR"/>
</dbReference>
<evidence type="ECO:0000256" key="1">
    <source>
        <dbReference type="ARBA" id="ARBA00022741"/>
    </source>
</evidence>
<dbReference type="PROSITE" id="PS50045">
    <property type="entry name" value="SIGMA54_INTERACT_4"/>
    <property type="match status" value="1"/>
</dbReference>
<dbReference type="PROSITE" id="PS00675">
    <property type="entry name" value="SIGMA54_INTERACT_1"/>
    <property type="match status" value="1"/>
</dbReference>
<dbReference type="Pfam" id="PF00158">
    <property type="entry name" value="Sigma54_activat"/>
    <property type="match status" value="1"/>
</dbReference>
<accession>A0A2G6KFZ1</accession>
<organism evidence="8 9">
    <name type="scientific">candidate division KSB3 bacterium</name>
    <dbReference type="NCBI Taxonomy" id="2044937"/>
    <lineage>
        <taxon>Bacteria</taxon>
        <taxon>candidate division KSB3</taxon>
    </lineage>
</organism>
<dbReference type="InterPro" id="IPR002197">
    <property type="entry name" value="HTH_Fis"/>
</dbReference>
<dbReference type="PROSITE" id="PS00676">
    <property type="entry name" value="SIGMA54_INTERACT_2"/>
    <property type="match status" value="1"/>
</dbReference>
<proteinExistence type="predicted"/>
<dbReference type="Pfam" id="PF00498">
    <property type="entry name" value="FHA"/>
    <property type="match status" value="1"/>
</dbReference>